<evidence type="ECO:0000313" key="3">
    <source>
        <dbReference type="Proteomes" id="UP001165289"/>
    </source>
</evidence>
<keyword evidence="3" id="KW-1185">Reference proteome</keyword>
<evidence type="ECO:0000256" key="1">
    <source>
        <dbReference type="SAM" id="MobiDB-lite"/>
    </source>
</evidence>
<dbReference type="PANTHER" id="PTHR35087">
    <property type="entry name" value="SIMILAR TO HYPOTHETICAL PROTEIN FLJ40298"/>
    <property type="match status" value="1"/>
</dbReference>
<dbReference type="Proteomes" id="UP001165289">
    <property type="component" value="Unassembled WGS sequence"/>
</dbReference>
<organism evidence="2 3">
    <name type="scientific">Oopsacas minuta</name>
    <dbReference type="NCBI Taxonomy" id="111878"/>
    <lineage>
        <taxon>Eukaryota</taxon>
        <taxon>Metazoa</taxon>
        <taxon>Porifera</taxon>
        <taxon>Hexactinellida</taxon>
        <taxon>Hexasterophora</taxon>
        <taxon>Lyssacinosida</taxon>
        <taxon>Leucopsacidae</taxon>
        <taxon>Oopsacas</taxon>
    </lineage>
</organism>
<dbReference type="EMBL" id="JAKMXF010000144">
    <property type="protein sequence ID" value="KAI6656491.1"/>
    <property type="molecule type" value="Genomic_DNA"/>
</dbReference>
<feature type="region of interest" description="Disordered" evidence="1">
    <location>
        <begin position="123"/>
        <end position="170"/>
    </location>
</feature>
<feature type="compositionally biased region" description="Basic and acidic residues" evidence="1">
    <location>
        <begin position="139"/>
        <end position="155"/>
    </location>
</feature>
<evidence type="ECO:0000313" key="2">
    <source>
        <dbReference type="EMBL" id="KAI6656491.1"/>
    </source>
</evidence>
<dbReference type="Pfam" id="PF15667">
    <property type="entry name" value="CMIP6"/>
    <property type="match status" value="1"/>
</dbReference>
<accession>A0AAV7K690</accession>
<gene>
    <name evidence="2" type="ORF">LOD99_1287</name>
</gene>
<dbReference type="InterPro" id="IPR031365">
    <property type="entry name" value="CMIP6"/>
</dbReference>
<name>A0AAV7K690_9METZ</name>
<dbReference type="PANTHER" id="PTHR35087:SF1">
    <property type="entry name" value="RIKEN CDNA 4930505A04 GENE"/>
    <property type="match status" value="1"/>
</dbReference>
<proteinExistence type="predicted"/>
<feature type="region of interest" description="Disordered" evidence="1">
    <location>
        <begin position="83"/>
        <end position="109"/>
    </location>
</feature>
<protein>
    <submittedName>
        <fullName evidence="2">Uncharacterized protein</fullName>
    </submittedName>
</protein>
<comment type="caution">
    <text evidence="2">The sequence shown here is derived from an EMBL/GenBank/DDBJ whole genome shotgun (WGS) entry which is preliminary data.</text>
</comment>
<feature type="region of interest" description="Disordered" evidence="1">
    <location>
        <begin position="1"/>
        <end position="27"/>
    </location>
</feature>
<sequence length="170" mass="19063">MDDNSITRSLSSSHNSTHSSTRGDKICSSIKSDSKEISLDSKPSKFGFLCQNVRFLNQPICSLVGDQKKVDYRQQFKAQNVSLISPDTSDKIPPPKYTKDSTQRQDYPNFSEVRPERPMCVAQQPAQGIVPGVSSDGGNQKREKISYEHNYDSRIDSNYPPRGKRLGSFV</sequence>
<reference evidence="2 3" key="1">
    <citation type="journal article" date="2023" name="BMC Biol.">
        <title>The compact genome of the sponge Oopsacas minuta (Hexactinellida) is lacking key metazoan core genes.</title>
        <authorList>
            <person name="Santini S."/>
            <person name="Schenkelaars Q."/>
            <person name="Jourda C."/>
            <person name="Duchesne M."/>
            <person name="Belahbib H."/>
            <person name="Rocher C."/>
            <person name="Selva M."/>
            <person name="Riesgo A."/>
            <person name="Vervoort M."/>
            <person name="Leys S.P."/>
            <person name="Kodjabachian L."/>
            <person name="Le Bivic A."/>
            <person name="Borchiellini C."/>
            <person name="Claverie J.M."/>
            <person name="Renard E."/>
        </authorList>
    </citation>
    <scope>NUCLEOTIDE SEQUENCE [LARGE SCALE GENOMIC DNA]</scope>
    <source>
        <strain evidence="2">SPO-2</strain>
    </source>
</reference>
<dbReference type="AlphaFoldDB" id="A0AAV7K690"/>